<gene>
    <name evidence="5" type="ORF">PPROV_000399700</name>
</gene>
<evidence type="ECO:0000313" key="6">
    <source>
        <dbReference type="Proteomes" id="UP000660262"/>
    </source>
</evidence>
<dbReference type="PANTHER" id="PTHR45848">
    <property type="entry name" value="DUAL SPECIFICITY PROTEIN PHOSPHATASE 12 FAMILY MEMBER"/>
    <property type="match status" value="1"/>
</dbReference>
<dbReference type="EC" id="3.1.3.48" evidence="2"/>
<comment type="caution">
    <text evidence="5">The sequence shown here is derived from an EMBL/GenBank/DDBJ whole genome shotgun (WGS) entry which is preliminary data.</text>
</comment>
<evidence type="ECO:0000256" key="4">
    <source>
        <dbReference type="ARBA" id="ARBA00022912"/>
    </source>
</evidence>
<keyword evidence="3" id="KW-0378">Hydrolase</keyword>
<evidence type="ECO:0000313" key="5">
    <source>
        <dbReference type="EMBL" id="GHP05245.1"/>
    </source>
</evidence>
<keyword evidence="6" id="KW-1185">Reference proteome</keyword>
<evidence type="ECO:0000256" key="3">
    <source>
        <dbReference type="ARBA" id="ARBA00022801"/>
    </source>
</evidence>
<name>A0A830HDZ0_9CHLO</name>
<dbReference type="EMBL" id="BNJQ01000009">
    <property type="protein sequence ID" value="GHP05245.1"/>
    <property type="molecule type" value="Genomic_DNA"/>
</dbReference>
<dbReference type="PANTHER" id="PTHR45848:SF4">
    <property type="entry name" value="DUAL SPECIFICITY PROTEIN PHOSPHATASE 12"/>
    <property type="match status" value="1"/>
</dbReference>
<proteinExistence type="inferred from homology"/>
<evidence type="ECO:0000256" key="1">
    <source>
        <dbReference type="ARBA" id="ARBA00008601"/>
    </source>
</evidence>
<reference evidence="5" key="1">
    <citation type="submission" date="2020-10" db="EMBL/GenBank/DDBJ databases">
        <title>Unveiling of a novel bifunctional photoreceptor, Dualchrome1, isolated from a cosmopolitan green alga.</title>
        <authorList>
            <person name="Suzuki S."/>
            <person name="Kawachi M."/>
        </authorList>
    </citation>
    <scope>NUCLEOTIDE SEQUENCE</scope>
    <source>
        <strain evidence="5">NIES 2893</strain>
    </source>
</reference>
<dbReference type="GO" id="GO:0008138">
    <property type="term" value="F:protein tyrosine/serine/threonine phosphatase activity"/>
    <property type="evidence" value="ECO:0007669"/>
    <property type="project" value="TreeGrafter"/>
</dbReference>
<keyword evidence="4" id="KW-0904">Protein phosphatase</keyword>
<protein>
    <recommendedName>
        <fullName evidence="2">protein-tyrosine-phosphatase</fullName>
        <ecNumber evidence="2">3.1.3.48</ecNumber>
    </recommendedName>
</protein>
<dbReference type="AlphaFoldDB" id="A0A830HDZ0"/>
<dbReference type="GO" id="GO:0004725">
    <property type="term" value="F:protein tyrosine phosphatase activity"/>
    <property type="evidence" value="ECO:0007669"/>
    <property type="project" value="UniProtKB-EC"/>
</dbReference>
<accession>A0A830HDZ0</accession>
<evidence type="ECO:0000256" key="2">
    <source>
        <dbReference type="ARBA" id="ARBA00013064"/>
    </source>
</evidence>
<comment type="similarity">
    <text evidence="1">Belongs to the protein-tyrosine phosphatase family. Non-receptor class dual specificity subfamily.</text>
</comment>
<sequence length="176" mass="19178">MEEVGLVEEVVSMSSALSSSERANLHAETFLTTGTVDHDNLPDTAQVDVSAPASHSAHDFLWYARCRKCRQLLATNQHVVSHDVGKGFKQTKRGGANATSSGGEPECTSLYVEPMRWMDQEALADRAGVLLCPNPKCQTRLGDFDWAGSTCSCGAWVTPAFQIKMSKIDKMKKPTT</sequence>
<dbReference type="Proteomes" id="UP000660262">
    <property type="component" value="Unassembled WGS sequence"/>
</dbReference>
<dbReference type="OrthoDB" id="2017893at2759"/>
<organism evidence="5 6">
    <name type="scientific">Pycnococcus provasolii</name>
    <dbReference type="NCBI Taxonomy" id="41880"/>
    <lineage>
        <taxon>Eukaryota</taxon>
        <taxon>Viridiplantae</taxon>
        <taxon>Chlorophyta</taxon>
        <taxon>Pseudoscourfieldiophyceae</taxon>
        <taxon>Pseudoscourfieldiales</taxon>
        <taxon>Pycnococcaceae</taxon>
        <taxon>Pycnococcus</taxon>
    </lineage>
</organism>